<name>A0A1N7SAG3_9BURK</name>
<dbReference type="EMBL" id="CYGY02000039">
    <property type="protein sequence ID" value="SIT44389.1"/>
    <property type="molecule type" value="Genomic_DNA"/>
</dbReference>
<protein>
    <submittedName>
        <fullName evidence="1">Uncharacterized protein</fullName>
    </submittedName>
</protein>
<proteinExistence type="predicted"/>
<gene>
    <name evidence="1" type="ORF">BN2476_390048</name>
</gene>
<dbReference type="AlphaFoldDB" id="A0A1N7SAG3"/>
<evidence type="ECO:0000313" key="2">
    <source>
        <dbReference type="Proteomes" id="UP000195569"/>
    </source>
</evidence>
<accession>A0A1N7SAG3</accession>
<reference evidence="1" key="1">
    <citation type="submission" date="2016-12" db="EMBL/GenBank/DDBJ databases">
        <authorList>
            <person name="Moulin L."/>
        </authorList>
    </citation>
    <scope>NUCLEOTIDE SEQUENCE [LARGE SCALE GENOMIC DNA]</scope>
    <source>
        <strain evidence="1">STM 7183</strain>
    </source>
</reference>
<evidence type="ECO:0000313" key="1">
    <source>
        <dbReference type="EMBL" id="SIT44389.1"/>
    </source>
</evidence>
<organism evidence="1 2">
    <name type="scientific">Paraburkholderia piptadeniae</name>
    <dbReference type="NCBI Taxonomy" id="1701573"/>
    <lineage>
        <taxon>Bacteria</taxon>
        <taxon>Pseudomonadati</taxon>
        <taxon>Pseudomonadota</taxon>
        <taxon>Betaproteobacteria</taxon>
        <taxon>Burkholderiales</taxon>
        <taxon>Burkholderiaceae</taxon>
        <taxon>Paraburkholderia</taxon>
    </lineage>
</organism>
<keyword evidence="2" id="KW-1185">Reference proteome</keyword>
<comment type="caution">
    <text evidence="1">The sequence shown here is derived from an EMBL/GenBank/DDBJ whole genome shotgun (WGS) entry which is preliminary data.</text>
</comment>
<sequence>MTHAACTALAGLPCRPSIVVTWRPSTADSGVMHERIGCPSRWTVHAPHCAMPQPNFVPCRPATSRIAHSSGMLGSASSVVDLPLRTKVVDINDSECGSGSDRSCALRGVSRRFAARGIRRENCGEALAAIARAFTATARGALATQWEPVECGSKRALSVIRKLWKSCLILRDRSSAGAMREAYIRRMARRFRHDPDDQESRR</sequence>
<dbReference type="Proteomes" id="UP000195569">
    <property type="component" value="Unassembled WGS sequence"/>
</dbReference>